<sequence>MVRVWLIIGVIAAFFYIYSIVDCALADGPRVRGVPKAAWIAIVVVFAVIGGILWFMIGRPRRALPAGPRTMAPDDDPDFLRNLERDRAQQERIRRLEQELTDLDDTPKKRPGEADGHRDA</sequence>
<evidence type="ECO:0000256" key="4">
    <source>
        <dbReference type="ARBA" id="ARBA00022989"/>
    </source>
</evidence>
<keyword evidence="2" id="KW-1003">Cell membrane</keyword>
<feature type="transmembrane region" description="Helical" evidence="7">
    <location>
        <begin position="6"/>
        <end position="25"/>
    </location>
</feature>
<evidence type="ECO:0000256" key="5">
    <source>
        <dbReference type="ARBA" id="ARBA00023136"/>
    </source>
</evidence>
<dbReference type="KEGG" id="huw:FPZ11_16060"/>
<feature type="transmembrane region" description="Helical" evidence="7">
    <location>
        <begin position="37"/>
        <end position="57"/>
    </location>
</feature>
<keyword evidence="3 7" id="KW-0812">Transmembrane</keyword>
<evidence type="ECO:0000313" key="9">
    <source>
        <dbReference type="EMBL" id="QDZ16079.1"/>
    </source>
</evidence>
<reference evidence="9 10" key="1">
    <citation type="submission" date="2019-07" db="EMBL/GenBank/DDBJ databases">
        <title>Full genome sequence of Humibacter sp. WJ7-1.</title>
        <authorList>
            <person name="Im W.-T."/>
        </authorList>
    </citation>
    <scope>NUCLEOTIDE SEQUENCE [LARGE SCALE GENOMIC DNA]</scope>
    <source>
        <strain evidence="9 10">WJ7-1</strain>
    </source>
</reference>
<dbReference type="AlphaFoldDB" id="A0A5B8M7B3"/>
<evidence type="ECO:0000259" key="8">
    <source>
        <dbReference type="Pfam" id="PF13396"/>
    </source>
</evidence>
<dbReference type="EMBL" id="CP042305">
    <property type="protein sequence ID" value="QDZ16079.1"/>
    <property type="molecule type" value="Genomic_DNA"/>
</dbReference>
<dbReference type="RefSeq" id="WP_146322083.1">
    <property type="nucleotide sequence ID" value="NZ_CP042305.1"/>
</dbReference>
<feature type="region of interest" description="Disordered" evidence="6">
    <location>
        <begin position="96"/>
        <end position="120"/>
    </location>
</feature>
<gene>
    <name evidence="9" type="ORF">FPZ11_16060</name>
</gene>
<evidence type="ECO:0000256" key="3">
    <source>
        <dbReference type="ARBA" id="ARBA00022692"/>
    </source>
</evidence>
<organism evidence="9 10">
    <name type="scientific">Humibacter ginsenosidimutans</name>
    <dbReference type="NCBI Taxonomy" id="2599293"/>
    <lineage>
        <taxon>Bacteria</taxon>
        <taxon>Bacillati</taxon>
        <taxon>Actinomycetota</taxon>
        <taxon>Actinomycetes</taxon>
        <taxon>Micrococcales</taxon>
        <taxon>Microbacteriaceae</taxon>
        <taxon>Humibacter</taxon>
    </lineage>
</organism>
<evidence type="ECO:0000256" key="1">
    <source>
        <dbReference type="ARBA" id="ARBA00004651"/>
    </source>
</evidence>
<dbReference type="Pfam" id="PF13396">
    <property type="entry name" value="PLDc_N"/>
    <property type="match status" value="1"/>
</dbReference>
<evidence type="ECO:0000256" key="2">
    <source>
        <dbReference type="ARBA" id="ARBA00022475"/>
    </source>
</evidence>
<accession>A0A5B8M7B3</accession>
<dbReference type="GO" id="GO:0005886">
    <property type="term" value="C:plasma membrane"/>
    <property type="evidence" value="ECO:0007669"/>
    <property type="project" value="UniProtKB-SubCell"/>
</dbReference>
<keyword evidence="10" id="KW-1185">Reference proteome</keyword>
<name>A0A5B8M7B3_9MICO</name>
<dbReference type="Proteomes" id="UP000320216">
    <property type="component" value="Chromosome"/>
</dbReference>
<feature type="domain" description="Cardiolipin synthase N-terminal" evidence="8">
    <location>
        <begin position="15"/>
        <end position="59"/>
    </location>
</feature>
<protein>
    <submittedName>
        <fullName evidence="9">PLDc_N domain-containing protein</fullName>
    </submittedName>
</protein>
<comment type="subcellular location">
    <subcellularLocation>
        <location evidence="1">Cell membrane</location>
        <topology evidence="1">Multi-pass membrane protein</topology>
    </subcellularLocation>
</comment>
<keyword evidence="5 7" id="KW-0472">Membrane</keyword>
<dbReference type="InterPro" id="IPR027379">
    <property type="entry name" value="CLS_N"/>
</dbReference>
<evidence type="ECO:0000256" key="6">
    <source>
        <dbReference type="SAM" id="MobiDB-lite"/>
    </source>
</evidence>
<evidence type="ECO:0000256" key="7">
    <source>
        <dbReference type="SAM" id="Phobius"/>
    </source>
</evidence>
<feature type="compositionally biased region" description="Basic and acidic residues" evidence="6">
    <location>
        <begin position="105"/>
        <end position="120"/>
    </location>
</feature>
<proteinExistence type="predicted"/>
<keyword evidence="4 7" id="KW-1133">Transmembrane helix</keyword>
<evidence type="ECO:0000313" key="10">
    <source>
        <dbReference type="Proteomes" id="UP000320216"/>
    </source>
</evidence>
<dbReference type="OrthoDB" id="3298527at2"/>